<dbReference type="EMBL" id="CP014578">
    <property type="protein sequence ID" value="ANB72073.1"/>
    <property type="molecule type" value="Genomic_DNA"/>
</dbReference>
<evidence type="ECO:0000313" key="1">
    <source>
        <dbReference type="EMBL" id="ANB72073.1"/>
    </source>
</evidence>
<sequence>MAPIRRETILAVPHERQLSLVRAEVKNRGNRYRDDLCVYYSENEDEDDGNADIAGPYVDASASIKSDFSWRGGGTGFGEYASDTVARETLRILRGRQAHYINTENAPVKSAPSWETDESTPVLSEVRHGLTLQSTCVIIAREALPPRAAQ</sequence>
<evidence type="ECO:0000313" key="2">
    <source>
        <dbReference type="Proteomes" id="UP000076852"/>
    </source>
</evidence>
<gene>
    <name evidence="1" type="ORF">AYM40_06580</name>
</gene>
<protein>
    <submittedName>
        <fullName evidence="1">Uncharacterized protein</fullName>
    </submittedName>
</protein>
<dbReference type="STRING" id="1804984.AYM40_06580"/>
<reference evidence="1 2" key="1">
    <citation type="journal article" date="2016" name="Gene">
        <title>PacBio SMRT assembly of a complex multi-replicon genome reveals chlorocatechol degradative operon in a region of genome plasticity.</title>
        <authorList>
            <person name="Ricker N."/>
            <person name="Shen S.Y."/>
            <person name="Goordial J."/>
            <person name="Jin S."/>
            <person name="Fulthorpe R.R."/>
        </authorList>
    </citation>
    <scope>NUCLEOTIDE SEQUENCE [LARGE SCALE GENOMIC DNA]</scope>
    <source>
        <strain evidence="1 2">OLGA172</strain>
    </source>
</reference>
<dbReference type="KEGG" id="buz:AYM40_06580"/>
<dbReference type="AlphaFoldDB" id="A0A167VVS9"/>
<accession>A0A167VVS9</accession>
<keyword evidence="2" id="KW-1185">Reference proteome</keyword>
<proteinExistence type="predicted"/>
<dbReference type="RefSeq" id="WP_063495519.1">
    <property type="nucleotide sequence ID" value="NZ_CP014578.1"/>
</dbReference>
<name>A0A167VVS9_9BURK</name>
<dbReference type="Proteomes" id="UP000076852">
    <property type="component" value="Chromosome 1"/>
</dbReference>
<organism evidence="1 2">
    <name type="scientific">Paraburkholderia phytofirmans OLGA172</name>
    <dbReference type="NCBI Taxonomy" id="1417228"/>
    <lineage>
        <taxon>Bacteria</taxon>
        <taxon>Pseudomonadati</taxon>
        <taxon>Pseudomonadota</taxon>
        <taxon>Betaproteobacteria</taxon>
        <taxon>Burkholderiales</taxon>
        <taxon>Burkholderiaceae</taxon>
        <taxon>Paraburkholderia</taxon>
    </lineage>
</organism>